<dbReference type="Proteomes" id="UP001642483">
    <property type="component" value="Unassembled WGS sequence"/>
</dbReference>
<protein>
    <recommendedName>
        <fullName evidence="2">SEFIR domain-containing protein</fullName>
    </recommendedName>
</protein>
<feature type="domain" description="SEFIR" evidence="2">
    <location>
        <begin position="358"/>
        <end position="502"/>
    </location>
</feature>
<evidence type="ECO:0000313" key="4">
    <source>
        <dbReference type="Proteomes" id="UP001642483"/>
    </source>
</evidence>
<keyword evidence="4" id="KW-1185">Reference proteome</keyword>
<feature type="region of interest" description="Disordered" evidence="1">
    <location>
        <begin position="173"/>
        <end position="277"/>
    </location>
</feature>
<evidence type="ECO:0000259" key="2">
    <source>
        <dbReference type="PROSITE" id="PS51534"/>
    </source>
</evidence>
<evidence type="ECO:0000256" key="1">
    <source>
        <dbReference type="SAM" id="MobiDB-lite"/>
    </source>
</evidence>
<dbReference type="InterPro" id="IPR013568">
    <property type="entry name" value="SEFIR_dom"/>
</dbReference>
<feature type="compositionally biased region" description="Polar residues" evidence="1">
    <location>
        <begin position="225"/>
        <end position="235"/>
    </location>
</feature>
<gene>
    <name evidence="3" type="ORF">CVLEPA_LOCUS6212</name>
</gene>
<feature type="compositionally biased region" description="Polar residues" evidence="1">
    <location>
        <begin position="173"/>
        <end position="195"/>
    </location>
</feature>
<name>A0ABP0FEK9_CLALP</name>
<feature type="compositionally biased region" description="Low complexity" evidence="1">
    <location>
        <begin position="330"/>
        <end position="341"/>
    </location>
</feature>
<accession>A0ABP0FEK9</accession>
<evidence type="ECO:0000313" key="3">
    <source>
        <dbReference type="EMBL" id="CAK8676772.1"/>
    </source>
</evidence>
<comment type="caution">
    <text evidence="3">The sequence shown here is derived from an EMBL/GenBank/DDBJ whole genome shotgun (WGS) entry which is preliminary data.</text>
</comment>
<organism evidence="3 4">
    <name type="scientific">Clavelina lepadiformis</name>
    <name type="common">Light-bulb sea squirt</name>
    <name type="synonym">Ascidia lepadiformis</name>
    <dbReference type="NCBI Taxonomy" id="159417"/>
    <lineage>
        <taxon>Eukaryota</taxon>
        <taxon>Metazoa</taxon>
        <taxon>Chordata</taxon>
        <taxon>Tunicata</taxon>
        <taxon>Ascidiacea</taxon>
        <taxon>Aplousobranchia</taxon>
        <taxon>Clavelinidae</taxon>
        <taxon>Clavelina</taxon>
    </lineage>
</organism>
<sequence>MEHPHHNCCMNSHPNSLQRDFYMFGRQSMEDGNEQIHRVPSQSSLASSTFTVDSLRATLEDCSRHPVQHPLGNEGMPENSEPQAGCDQQTSNYQPSSSHTSQNLSRQMHSGCSHLSNRFPVEDFRPNVNETESFCVDYVSSDGSFMSGPNMRRNIPPDIQSYSAQIQQPRPNLYKHSNSHPPSQCNHNVQPNMGRSLSALDACRHQASSSGYQDPAYSNPYHMPQSMNDRSSTNIGLEHSLTGISGPPFQQQSPTQSQPTEVSYEKQISTSSTGTEDCYSFETQYPSLHVEDQEPSLSRQKPVMRKQAVSPSHNQNVTTTSANARPGFYNTGSSSGRTNSTKLQTNCTRMQTQAATPMKKVFITYANEDESHMRTIVQISQTLLRNSIEVTVDVLEQKEKAESVSKWLDKNLQKCDFVLICVSPKYYEIVLEDEPRQSDQQENNVNTRYIYRRIHNEYIHQGAINKRFIPVLVGTGKSSHVPGWLHDTKIFQWPDEYEDIIYRIFGQEKYIKPKPGQRPKYTIERYDSYSTKSAETTPKQI</sequence>
<proteinExistence type="predicted"/>
<dbReference type="InterPro" id="IPR053047">
    <property type="entry name" value="E3_ubiq_ligase_TRAF3IP2"/>
</dbReference>
<feature type="compositionally biased region" description="Low complexity" evidence="1">
    <location>
        <begin position="250"/>
        <end position="260"/>
    </location>
</feature>
<feature type="region of interest" description="Disordered" evidence="1">
    <location>
        <begin position="65"/>
        <end position="111"/>
    </location>
</feature>
<feature type="compositionally biased region" description="Polar residues" evidence="1">
    <location>
        <begin position="309"/>
        <end position="323"/>
    </location>
</feature>
<dbReference type="Gene3D" id="3.40.50.11530">
    <property type="match status" value="1"/>
</dbReference>
<feature type="region of interest" description="Disordered" evidence="1">
    <location>
        <begin position="305"/>
        <end position="341"/>
    </location>
</feature>
<dbReference type="Pfam" id="PF08357">
    <property type="entry name" value="SEFIR"/>
    <property type="match status" value="1"/>
</dbReference>
<dbReference type="PROSITE" id="PS51534">
    <property type="entry name" value="SEFIR"/>
    <property type="match status" value="1"/>
</dbReference>
<dbReference type="PANTHER" id="PTHR34257">
    <property type="entry name" value="ADAPTER PROTEIN CIKS"/>
    <property type="match status" value="1"/>
</dbReference>
<feature type="compositionally biased region" description="Polar residues" evidence="1">
    <location>
        <begin position="80"/>
        <end position="111"/>
    </location>
</feature>
<feature type="compositionally biased region" description="Polar residues" evidence="1">
    <location>
        <begin position="266"/>
        <end position="277"/>
    </location>
</feature>
<dbReference type="PANTHER" id="PTHR34257:SF2">
    <property type="entry name" value="E3 UBIQUITIN LIGASE TRAF3IP2"/>
    <property type="match status" value="1"/>
</dbReference>
<feature type="region of interest" description="Disordered" evidence="1">
    <location>
        <begin position="514"/>
        <end position="541"/>
    </location>
</feature>
<reference evidence="3 4" key="1">
    <citation type="submission" date="2024-02" db="EMBL/GenBank/DDBJ databases">
        <authorList>
            <person name="Daric V."/>
            <person name="Darras S."/>
        </authorList>
    </citation>
    <scope>NUCLEOTIDE SEQUENCE [LARGE SCALE GENOMIC DNA]</scope>
</reference>
<dbReference type="EMBL" id="CAWYQH010000035">
    <property type="protein sequence ID" value="CAK8676772.1"/>
    <property type="molecule type" value="Genomic_DNA"/>
</dbReference>
<feature type="compositionally biased region" description="Polar residues" evidence="1">
    <location>
        <begin position="528"/>
        <end position="541"/>
    </location>
</feature>